<comment type="caution">
    <text evidence="2">The sequence shown here is derived from an EMBL/GenBank/DDBJ whole genome shotgun (WGS) entry which is preliminary data.</text>
</comment>
<dbReference type="Proteomes" id="UP001177670">
    <property type="component" value="Unassembled WGS sequence"/>
</dbReference>
<feature type="compositionally biased region" description="Basic and acidic residues" evidence="1">
    <location>
        <begin position="62"/>
        <end position="80"/>
    </location>
</feature>
<feature type="compositionally biased region" description="Basic and acidic residues" evidence="1">
    <location>
        <begin position="102"/>
        <end position="117"/>
    </location>
</feature>
<proteinExistence type="predicted"/>
<organism evidence="2 3">
    <name type="scientific">Melipona bicolor</name>
    <dbReference type="NCBI Taxonomy" id="60889"/>
    <lineage>
        <taxon>Eukaryota</taxon>
        <taxon>Metazoa</taxon>
        <taxon>Ecdysozoa</taxon>
        <taxon>Arthropoda</taxon>
        <taxon>Hexapoda</taxon>
        <taxon>Insecta</taxon>
        <taxon>Pterygota</taxon>
        <taxon>Neoptera</taxon>
        <taxon>Endopterygota</taxon>
        <taxon>Hymenoptera</taxon>
        <taxon>Apocrita</taxon>
        <taxon>Aculeata</taxon>
        <taxon>Apoidea</taxon>
        <taxon>Anthophila</taxon>
        <taxon>Apidae</taxon>
        <taxon>Melipona</taxon>
    </lineage>
</organism>
<feature type="region of interest" description="Disordered" evidence="1">
    <location>
        <begin position="62"/>
        <end position="129"/>
    </location>
</feature>
<evidence type="ECO:0000313" key="2">
    <source>
        <dbReference type="EMBL" id="KAK1137839.1"/>
    </source>
</evidence>
<feature type="compositionally biased region" description="Basic residues" evidence="1">
    <location>
        <begin position="118"/>
        <end position="129"/>
    </location>
</feature>
<dbReference type="EMBL" id="JAHYIQ010000001">
    <property type="protein sequence ID" value="KAK1137839.1"/>
    <property type="molecule type" value="Genomic_DNA"/>
</dbReference>
<gene>
    <name evidence="2" type="ORF">K0M31_002334</name>
</gene>
<keyword evidence="3" id="KW-1185">Reference proteome</keyword>
<name>A0AA40KYF8_9HYME</name>
<sequence>MAPNDKTSDSSVRRKYVPCGVTPMAVQSRGTNIGTHNFYAYARTARSGEHQTKKANVHVLEGGRETAKKRKTTIDEDGRVHGTMPGPTEKEEGGKKLQIRNAVEKIHKTRQRGQERRQRMRDKRRSYKA</sequence>
<accession>A0AA40KYF8</accession>
<protein>
    <submittedName>
        <fullName evidence="2">Uncharacterized protein</fullName>
    </submittedName>
</protein>
<evidence type="ECO:0000313" key="3">
    <source>
        <dbReference type="Proteomes" id="UP001177670"/>
    </source>
</evidence>
<dbReference type="AlphaFoldDB" id="A0AA40KYF8"/>
<reference evidence="2" key="1">
    <citation type="submission" date="2021-10" db="EMBL/GenBank/DDBJ databases">
        <title>Melipona bicolor Genome sequencing and assembly.</title>
        <authorList>
            <person name="Araujo N.S."/>
            <person name="Arias M.C."/>
        </authorList>
    </citation>
    <scope>NUCLEOTIDE SEQUENCE</scope>
    <source>
        <strain evidence="2">USP_2M_L1-L4_2017</strain>
        <tissue evidence="2">Whole body</tissue>
    </source>
</reference>
<evidence type="ECO:0000256" key="1">
    <source>
        <dbReference type="SAM" id="MobiDB-lite"/>
    </source>
</evidence>